<protein>
    <recommendedName>
        <fullName evidence="4">2-dehydropantoate 2-reductase</fullName>
        <ecNumber evidence="4">1.1.1.169</ecNumber>
    </recommendedName>
    <alternativeName>
        <fullName evidence="4">Ketopantoate reductase</fullName>
    </alternativeName>
</protein>
<evidence type="ECO:0000256" key="4">
    <source>
        <dbReference type="RuleBase" id="RU362068"/>
    </source>
</evidence>
<dbReference type="EMBL" id="FUXA01000008">
    <property type="protein sequence ID" value="SJZ71233.1"/>
    <property type="molecule type" value="Genomic_DNA"/>
</dbReference>
<proteinExistence type="inferred from homology"/>
<dbReference type="Pfam" id="PF02558">
    <property type="entry name" value="ApbA"/>
    <property type="match status" value="1"/>
</dbReference>
<dbReference type="GO" id="GO:0015940">
    <property type="term" value="P:pantothenate biosynthetic process"/>
    <property type="evidence" value="ECO:0007669"/>
    <property type="project" value="UniProtKB-UniPathway"/>
</dbReference>
<dbReference type="UniPathway" id="UPA00028">
    <property type="reaction ID" value="UER00004"/>
</dbReference>
<keyword evidence="8" id="KW-1185">Reference proteome</keyword>
<feature type="domain" description="Ketopantoate reductase N-terminal" evidence="5">
    <location>
        <begin position="6"/>
        <end position="137"/>
    </location>
</feature>
<dbReference type="InterPro" id="IPR013752">
    <property type="entry name" value="KPA_reductase"/>
</dbReference>
<dbReference type="SUPFAM" id="SSF48179">
    <property type="entry name" value="6-phosphogluconate dehydrogenase C-terminal domain-like"/>
    <property type="match status" value="1"/>
</dbReference>
<organism evidence="7 8">
    <name type="scientific">Eubacterium ruminantium</name>
    <dbReference type="NCBI Taxonomy" id="42322"/>
    <lineage>
        <taxon>Bacteria</taxon>
        <taxon>Bacillati</taxon>
        <taxon>Bacillota</taxon>
        <taxon>Clostridia</taxon>
        <taxon>Eubacteriales</taxon>
        <taxon>Eubacteriaceae</taxon>
        <taxon>Eubacterium</taxon>
    </lineage>
</organism>
<dbReference type="GO" id="GO:0008677">
    <property type="term" value="F:2-dehydropantoate 2-reductase activity"/>
    <property type="evidence" value="ECO:0007669"/>
    <property type="project" value="UniProtKB-EC"/>
</dbReference>
<dbReference type="Pfam" id="PF08546">
    <property type="entry name" value="ApbA_C"/>
    <property type="match status" value="1"/>
</dbReference>
<dbReference type="InterPro" id="IPR051402">
    <property type="entry name" value="KPR-Related"/>
</dbReference>
<dbReference type="RefSeq" id="WP_159444103.1">
    <property type="nucleotide sequence ID" value="NZ_FMTO01000007.1"/>
</dbReference>
<comment type="function">
    <text evidence="4">Catalyzes the NADPH-dependent reduction of ketopantoate into pantoic acid.</text>
</comment>
<comment type="pathway">
    <text evidence="4">Cofactor biosynthesis; (R)-pantothenate biosynthesis; (R)-pantoate from 3-methyl-2-oxobutanoate: step 2/2.</text>
</comment>
<dbReference type="SUPFAM" id="SSF51735">
    <property type="entry name" value="NAD(P)-binding Rossmann-fold domains"/>
    <property type="match status" value="1"/>
</dbReference>
<dbReference type="InterPro" id="IPR013332">
    <property type="entry name" value="KPR_N"/>
</dbReference>
<keyword evidence="2 4" id="KW-0521">NADP</keyword>
<dbReference type="NCBIfam" id="TIGR00745">
    <property type="entry name" value="apbA_panE"/>
    <property type="match status" value="1"/>
</dbReference>
<dbReference type="InterPro" id="IPR008927">
    <property type="entry name" value="6-PGluconate_DH-like_C_sf"/>
</dbReference>
<evidence type="ECO:0000313" key="8">
    <source>
        <dbReference type="Proteomes" id="UP000189857"/>
    </source>
</evidence>
<evidence type="ECO:0000256" key="1">
    <source>
        <dbReference type="ARBA" id="ARBA00007870"/>
    </source>
</evidence>
<evidence type="ECO:0000259" key="5">
    <source>
        <dbReference type="Pfam" id="PF02558"/>
    </source>
</evidence>
<keyword evidence="3 4" id="KW-0560">Oxidoreductase</keyword>
<dbReference type="AlphaFoldDB" id="A0A1T4MW99"/>
<dbReference type="EC" id="1.1.1.169" evidence="4"/>
<dbReference type="PANTHER" id="PTHR21708:SF26">
    <property type="entry name" value="2-DEHYDROPANTOATE 2-REDUCTASE"/>
    <property type="match status" value="1"/>
</dbReference>
<dbReference type="Proteomes" id="UP000189857">
    <property type="component" value="Unassembled WGS sequence"/>
</dbReference>
<dbReference type="GO" id="GO:0005737">
    <property type="term" value="C:cytoplasm"/>
    <property type="evidence" value="ECO:0007669"/>
    <property type="project" value="TreeGrafter"/>
</dbReference>
<evidence type="ECO:0000259" key="6">
    <source>
        <dbReference type="Pfam" id="PF08546"/>
    </source>
</evidence>
<evidence type="ECO:0000313" key="7">
    <source>
        <dbReference type="EMBL" id="SJZ71233.1"/>
    </source>
</evidence>
<dbReference type="InterPro" id="IPR003710">
    <property type="entry name" value="ApbA"/>
</dbReference>
<gene>
    <name evidence="7" type="ORF">SAMN02745110_01354</name>
</gene>
<reference evidence="7 8" key="1">
    <citation type="submission" date="2017-02" db="EMBL/GenBank/DDBJ databases">
        <authorList>
            <person name="Peterson S.W."/>
        </authorList>
    </citation>
    <scope>NUCLEOTIDE SEQUENCE [LARGE SCALE GENOMIC DNA]</scope>
    <source>
        <strain evidence="7 8">ATCC 17233</strain>
    </source>
</reference>
<dbReference type="InterPro" id="IPR036291">
    <property type="entry name" value="NAD(P)-bd_dom_sf"/>
</dbReference>
<name>A0A1T4MW99_9FIRM</name>
<sequence>MKLRNIAVLGAGAVGSYILWGLRNTPDIRLYVISEGERNARLKEKSLTVNGERLSLNVRTADELRDEIPEGPDLIIVAVKYISLQESLSDIERIAGDNTLVMSLLNGVDSEQIIKRVIPEERIITSLIKIASQRNGNSINFPVPAEGMGVIYGAETASQKDYVNSIKELFDSGEIVHHVSDDIRKDLWLKYSINISQNIPQAILSSGVGIFNKSQNADFLRTSLRSEVIKIAAHYGIDIDVDDSWSLDPSNGINPAARYSTLQDLDAGRRTEIDMLSGTVVRLGHELGIPVPYNEFAYHIVKALEERNESKFNF</sequence>
<dbReference type="PANTHER" id="PTHR21708">
    <property type="entry name" value="PROBABLE 2-DEHYDROPANTOATE 2-REDUCTASE"/>
    <property type="match status" value="1"/>
</dbReference>
<comment type="similarity">
    <text evidence="1 4">Belongs to the ketopantoate reductase family.</text>
</comment>
<keyword evidence="4" id="KW-0566">Pantothenate biosynthesis</keyword>
<evidence type="ECO:0000256" key="2">
    <source>
        <dbReference type="ARBA" id="ARBA00022857"/>
    </source>
</evidence>
<comment type="catalytic activity">
    <reaction evidence="4">
        <text>(R)-pantoate + NADP(+) = 2-dehydropantoate + NADPH + H(+)</text>
        <dbReference type="Rhea" id="RHEA:16233"/>
        <dbReference type="ChEBI" id="CHEBI:11561"/>
        <dbReference type="ChEBI" id="CHEBI:15378"/>
        <dbReference type="ChEBI" id="CHEBI:15980"/>
        <dbReference type="ChEBI" id="CHEBI:57783"/>
        <dbReference type="ChEBI" id="CHEBI:58349"/>
        <dbReference type="EC" id="1.1.1.169"/>
    </reaction>
</comment>
<dbReference type="Gene3D" id="1.10.1040.10">
    <property type="entry name" value="N-(1-d-carboxylethyl)-l-norvaline Dehydrogenase, domain 2"/>
    <property type="match status" value="1"/>
</dbReference>
<feature type="domain" description="Ketopantoate reductase C-terminal" evidence="6">
    <location>
        <begin position="182"/>
        <end position="305"/>
    </location>
</feature>
<dbReference type="Gene3D" id="3.40.50.720">
    <property type="entry name" value="NAD(P)-binding Rossmann-like Domain"/>
    <property type="match status" value="1"/>
</dbReference>
<evidence type="ECO:0000256" key="3">
    <source>
        <dbReference type="ARBA" id="ARBA00023002"/>
    </source>
</evidence>
<dbReference type="InterPro" id="IPR013328">
    <property type="entry name" value="6PGD_dom2"/>
</dbReference>
<accession>A0A1T4MW99</accession>